<comment type="subcellular location">
    <subcellularLocation>
        <location evidence="1">Cell membrane</location>
        <topology evidence="1">Multi-pass membrane protein</topology>
    </subcellularLocation>
</comment>
<keyword evidence="4" id="KW-0762">Sugar transport</keyword>
<evidence type="ECO:0000256" key="4">
    <source>
        <dbReference type="ARBA" id="ARBA00022597"/>
    </source>
</evidence>
<proteinExistence type="inferred from homology"/>
<evidence type="ECO:0000256" key="1">
    <source>
        <dbReference type="ARBA" id="ARBA00004651"/>
    </source>
</evidence>
<gene>
    <name evidence="9" type="ORF">ELX58_02700</name>
</gene>
<dbReference type="InterPro" id="IPR037185">
    <property type="entry name" value="EmrE-like"/>
</dbReference>
<dbReference type="SUPFAM" id="SSF103481">
    <property type="entry name" value="Multidrug resistance efflux transporter EmrE"/>
    <property type="match status" value="2"/>
</dbReference>
<dbReference type="InterPro" id="IPR010651">
    <property type="entry name" value="Sugar_transport"/>
</dbReference>
<dbReference type="OrthoDB" id="1452595at2"/>
<evidence type="ECO:0000256" key="3">
    <source>
        <dbReference type="ARBA" id="ARBA00022448"/>
    </source>
</evidence>
<evidence type="ECO:0000256" key="7">
    <source>
        <dbReference type="ARBA" id="ARBA00023136"/>
    </source>
</evidence>
<accession>A0A4P6ZK81</accession>
<feature type="transmembrane region" description="Helical" evidence="8">
    <location>
        <begin position="180"/>
        <end position="200"/>
    </location>
</feature>
<dbReference type="PANTHER" id="PTHR16119">
    <property type="entry name" value="TRANSMEMBRANE PROTEIN 144"/>
    <property type="match status" value="1"/>
</dbReference>
<protein>
    <submittedName>
        <fullName evidence="9">Ribose uptake protein RbsU</fullName>
    </submittedName>
</protein>
<name>A0A4P6ZK81_9LACO</name>
<feature type="transmembrane region" description="Helical" evidence="8">
    <location>
        <begin position="117"/>
        <end position="135"/>
    </location>
</feature>
<dbReference type="GO" id="GO:0015144">
    <property type="term" value="F:carbohydrate transmembrane transporter activity"/>
    <property type="evidence" value="ECO:0007669"/>
    <property type="project" value="InterPro"/>
</dbReference>
<keyword evidence="5 8" id="KW-0812">Transmembrane</keyword>
<keyword evidence="7 8" id="KW-0472">Membrane</keyword>
<dbReference type="AlphaFoldDB" id="A0A4P6ZK81"/>
<keyword evidence="3" id="KW-0813">Transport</keyword>
<evidence type="ECO:0000313" key="10">
    <source>
        <dbReference type="Proteomes" id="UP000294321"/>
    </source>
</evidence>
<feature type="transmembrane region" description="Helical" evidence="8">
    <location>
        <begin position="239"/>
        <end position="260"/>
    </location>
</feature>
<dbReference type="Pfam" id="PF06800">
    <property type="entry name" value="Sugar_transport"/>
    <property type="match status" value="1"/>
</dbReference>
<sequence>MNILIAILPALLWGSGPILATLVGGKPIQQVTGTCYGQIIIGLILFLIFRPSITFYQFLWPFLGGLLWAIAQLMQFTSFKQLNVSIAMPISTGLQLIEIPLAGVIFWGDWGTPAEKLAGFLAILVLITGINMTSINDHSSSTEKHMDYKGGLMNLIVGSFGYTACSVFPKITNASGLTNLMPQTLGMFLGGVLMATYYQAKSHNNILTAKVSFKNACVGLLGGLGTYCYLFSLSHLGPATAFPLTQMNVVVSTLGGVFILKEHKDHKEMSFIIAGLILIIGAATVIARL</sequence>
<dbReference type="Gene3D" id="1.10.3730.20">
    <property type="match status" value="2"/>
</dbReference>
<dbReference type="RefSeq" id="WP_133441631.1">
    <property type="nucleotide sequence ID" value="NZ_CP034726.1"/>
</dbReference>
<feature type="transmembrane region" description="Helical" evidence="8">
    <location>
        <begin position="269"/>
        <end position="287"/>
    </location>
</feature>
<dbReference type="GO" id="GO:0005886">
    <property type="term" value="C:plasma membrane"/>
    <property type="evidence" value="ECO:0007669"/>
    <property type="project" value="UniProtKB-SubCell"/>
</dbReference>
<feature type="transmembrane region" description="Helical" evidence="8">
    <location>
        <begin position="56"/>
        <end position="74"/>
    </location>
</feature>
<dbReference type="KEGG" id="lji:ELX58_02700"/>
<dbReference type="EMBL" id="CP034726">
    <property type="protein sequence ID" value="QBP18074.1"/>
    <property type="molecule type" value="Genomic_DNA"/>
</dbReference>
<evidence type="ECO:0000313" key="9">
    <source>
        <dbReference type="EMBL" id="QBP18074.1"/>
    </source>
</evidence>
<evidence type="ECO:0000256" key="5">
    <source>
        <dbReference type="ARBA" id="ARBA00022692"/>
    </source>
</evidence>
<evidence type="ECO:0000256" key="6">
    <source>
        <dbReference type="ARBA" id="ARBA00022989"/>
    </source>
</evidence>
<reference evidence="10" key="1">
    <citation type="submission" date="2018-12" db="EMBL/GenBank/DDBJ databases">
        <title>A new species of lactobacillus.</title>
        <authorList>
            <person name="Jian Y."/>
            <person name="Xin L."/>
            <person name="Hong Z.J."/>
            <person name="Ming L.Z."/>
            <person name="Hong X.Z."/>
        </authorList>
    </citation>
    <scope>NUCLEOTIDE SEQUENCE [LARGE SCALE GENOMIC DNA]</scope>
    <source>
        <strain evidence="10">HSLZ-75</strain>
    </source>
</reference>
<keyword evidence="6 8" id="KW-1133">Transmembrane helix</keyword>
<dbReference type="Proteomes" id="UP000294321">
    <property type="component" value="Chromosome"/>
</dbReference>
<feature type="transmembrane region" description="Helical" evidence="8">
    <location>
        <begin position="30"/>
        <end position="49"/>
    </location>
</feature>
<organism evidence="9 10">
    <name type="scientific">Acetilactobacillus jinshanensis</name>
    <dbReference type="NCBI Taxonomy" id="1720083"/>
    <lineage>
        <taxon>Bacteria</taxon>
        <taxon>Bacillati</taxon>
        <taxon>Bacillota</taxon>
        <taxon>Bacilli</taxon>
        <taxon>Lactobacillales</taxon>
        <taxon>Lactobacillaceae</taxon>
        <taxon>Acetilactobacillus</taxon>
    </lineage>
</organism>
<keyword evidence="10" id="KW-1185">Reference proteome</keyword>
<dbReference type="CDD" id="cd23111">
    <property type="entry name" value="ribose_uptake_RbsU"/>
    <property type="match status" value="1"/>
</dbReference>
<comment type="similarity">
    <text evidence="2">Belongs to the GRP transporter (TC 2.A.7.5) family.</text>
</comment>
<dbReference type="PANTHER" id="PTHR16119:SF17">
    <property type="entry name" value="TRANSMEMBRANE PROTEIN 144"/>
    <property type="match status" value="1"/>
</dbReference>
<feature type="transmembrane region" description="Helical" evidence="8">
    <location>
        <begin position="86"/>
        <end position="110"/>
    </location>
</feature>
<evidence type="ECO:0000256" key="8">
    <source>
        <dbReference type="SAM" id="Phobius"/>
    </source>
</evidence>
<evidence type="ECO:0000256" key="2">
    <source>
        <dbReference type="ARBA" id="ARBA00006117"/>
    </source>
</evidence>